<feature type="repeat" description="ANK" evidence="16">
    <location>
        <begin position="452"/>
        <end position="474"/>
    </location>
</feature>
<comment type="subcellular location">
    <subcellularLocation>
        <location evidence="2">Secreted</location>
    </subcellularLocation>
    <subcellularLocation>
        <location evidence="1">Target cell membrane</location>
    </subcellularLocation>
</comment>
<evidence type="ECO:0000256" key="12">
    <source>
        <dbReference type="ARBA" id="ARBA00023298"/>
    </source>
</evidence>
<sequence length="782" mass="89717">MSETELETAIELMKQFFLIDSSNKSNFIVVNKLVQRRIRAHLKQEKKEKLILKEVAELLINTGSDKFDLLVDHAICVWLHVHDFFEVLQVASALPRYIVVSLIQQSKHKQAASFAWEALELMRTILGDSHIEVLRLEFQFASLLEMTGKCKEAVRILMPLFVRHVPDVELKNGILHCIISVVKKLQEMLHYDDVLPIYETLLSNQFVSEASSEEILNAWYYYAHLLMELENQNEYEKAAEIFRSIYNKKNEISFEDNDTTNVKQNFASMASERTCAVNNYQRDLGALDNAKLKDAIINKNEFEIECMHSLVDGDLTEIYALIQSGFDINCQDSRGNTLLHYAGKSENISVIRLLMKFGSIYNVKNREGKTPLQLANNNDTKTVLNLACKLFKDVKSENIEEVNKCIKLERSLVNAKDNEGHHPLHWAAAKGNITIVKILLEAGADATYVTRKGNTPLHIATSKGFSRIVEVLLRSVKYDELDNFINAQTYGTGATALHVAVENNYWDIVKKLLQYGVIFNVKNNEGKTPLQINKDDTQDNLLKMTHEFFEDAEIGNIAIIDKLQKILCKEPSSIFNSRNDQGWTIIQVIIVNNHKRILYKCLQILRAPYRLEPWEVSEGKLKQLKESASFTCKHLDFAKTYMPMLKSISDFHEINPNPWKAVKEGSYLLGNAHVMSRVYQDYYPTVMFDVNMLQIMNILKELQFESEHMSTGYTEEAYGGKAKCFVSKGQGTKYYNLLHSSLSRDVRRFIYLVENNINIPAKRFLQSINLQLESLSNAQIYS</sequence>
<evidence type="ECO:0000256" key="6">
    <source>
        <dbReference type="ARBA" id="ARBA00022656"/>
    </source>
</evidence>
<organism evidence="17 18">
    <name type="scientific">Araneus ventricosus</name>
    <name type="common">Orbweaver spider</name>
    <name type="synonym">Epeira ventricosa</name>
    <dbReference type="NCBI Taxonomy" id="182803"/>
    <lineage>
        <taxon>Eukaryota</taxon>
        <taxon>Metazoa</taxon>
        <taxon>Ecdysozoa</taxon>
        <taxon>Arthropoda</taxon>
        <taxon>Chelicerata</taxon>
        <taxon>Arachnida</taxon>
        <taxon>Araneae</taxon>
        <taxon>Araneomorphae</taxon>
        <taxon>Entelegynae</taxon>
        <taxon>Araneoidea</taxon>
        <taxon>Araneidae</taxon>
        <taxon>Araneus</taxon>
    </lineage>
</organism>
<dbReference type="Proteomes" id="UP000499080">
    <property type="component" value="Unassembled WGS sequence"/>
</dbReference>
<name>A0A4Y2AYC6_ARAVE</name>
<gene>
    <name evidence="17" type="primary">Tnks2</name>
    <name evidence="17" type="ORF">AVEN_93836_1</name>
</gene>
<dbReference type="AlphaFoldDB" id="A0A4Y2AYC6"/>
<dbReference type="InterPro" id="IPR011990">
    <property type="entry name" value="TPR-like_helical_dom_sf"/>
</dbReference>
<keyword evidence="9" id="KW-0638">Presynaptic neurotoxin</keyword>
<dbReference type="InterPro" id="IPR036770">
    <property type="entry name" value="Ankyrin_rpt-contain_sf"/>
</dbReference>
<evidence type="ECO:0000313" key="17">
    <source>
        <dbReference type="EMBL" id="GBL84803.1"/>
    </source>
</evidence>
<dbReference type="Pfam" id="PF13857">
    <property type="entry name" value="Ank_5"/>
    <property type="match status" value="1"/>
</dbReference>
<dbReference type="Gene3D" id="1.25.40.10">
    <property type="entry name" value="Tetratricopeptide repeat domain"/>
    <property type="match status" value="1"/>
</dbReference>
<keyword evidence="5" id="KW-1052">Target cell membrane</keyword>
<keyword evidence="7" id="KW-0528">Neurotoxin</keyword>
<evidence type="ECO:0000256" key="7">
    <source>
        <dbReference type="ARBA" id="ARBA00022699"/>
    </source>
</evidence>
<feature type="repeat" description="ANK" evidence="16">
    <location>
        <begin position="492"/>
        <end position="524"/>
    </location>
</feature>
<reference evidence="17 18" key="1">
    <citation type="journal article" date="2019" name="Sci. Rep.">
        <title>Orb-weaving spider Araneus ventricosus genome elucidates the spidroin gene catalogue.</title>
        <authorList>
            <person name="Kono N."/>
            <person name="Nakamura H."/>
            <person name="Ohtoshi R."/>
            <person name="Moran D.A.P."/>
            <person name="Shinohara A."/>
            <person name="Yoshida Y."/>
            <person name="Fujiwara M."/>
            <person name="Mori M."/>
            <person name="Tomita M."/>
            <person name="Arakawa K."/>
        </authorList>
    </citation>
    <scope>NUCLEOTIDE SEQUENCE [LARGE SCALE GENOMIC DNA]</scope>
</reference>
<evidence type="ECO:0000256" key="5">
    <source>
        <dbReference type="ARBA" id="ARBA00022537"/>
    </source>
</evidence>
<dbReference type="SUPFAM" id="SSF48403">
    <property type="entry name" value="Ankyrin repeat"/>
    <property type="match status" value="1"/>
</dbReference>
<keyword evidence="10 16" id="KW-0040">ANK repeat</keyword>
<dbReference type="PANTHER" id="PTHR24198:SF165">
    <property type="entry name" value="ANKYRIN REPEAT-CONTAINING PROTEIN-RELATED"/>
    <property type="match status" value="1"/>
</dbReference>
<evidence type="ECO:0000256" key="13">
    <source>
        <dbReference type="ARBA" id="ARBA00049657"/>
    </source>
</evidence>
<feature type="repeat" description="ANK" evidence="16">
    <location>
        <begin position="419"/>
        <end position="451"/>
    </location>
</feature>
<proteinExistence type="inferred from homology"/>
<evidence type="ECO:0000256" key="15">
    <source>
        <dbReference type="ARBA" id="ARBA00049811"/>
    </source>
</evidence>
<dbReference type="Gene3D" id="1.25.40.20">
    <property type="entry name" value="Ankyrin repeat-containing domain"/>
    <property type="match status" value="2"/>
</dbReference>
<evidence type="ECO:0000256" key="16">
    <source>
        <dbReference type="PROSITE-ProRule" id="PRU00023"/>
    </source>
</evidence>
<evidence type="ECO:0000256" key="9">
    <source>
        <dbReference type="ARBA" id="ARBA00023028"/>
    </source>
</evidence>
<dbReference type="GO" id="GO:0005576">
    <property type="term" value="C:extracellular region"/>
    <property type="evidence" value="ECO:0007669"/>
    <property type="project" value="UniProtKB-SubCell"/>
</dbReference>
<evidence type="ECO:0000256" key="11">
    <source>
        <dbReference type="ARBA" id="ARBA00023136"/>
    </source>
</evidence>
<dbReference type="PROSITE" id="PS50297">
    <property type="entry name" value="ANK_REP_REGION"/>
    <property type="match status" value="4"/>
</dbReference>
<dbReference type="OrthoDB" id="7616244at2759"/>
<evidence type="ECO:0000256" key="10">
    <source>
        <dbReference type="ARBA" id="ARBA00023043"/>
    </source>
</evidence>
<keyword evidence="11" id="KW-0472">Membrane</keyword>
<dbReference type="InterPro" id="IPR002110">
    <property type="entry name" value="Ankyrin_rpt"/>
</dbReference>
<dbReference type="PANTHER" id="PTHR24198">
    <property type="entry name" value="ANKYRIN REPEAT AND PROTEIN KINASE DOMAIN-CONTAINING PROTEIN"/>
    <property type="match status" value="1"/>
</dbReference>
<keyword evidence="3" id="KW-0268">Exocytosis</keyword>
<comment type="subunit">
    <text evidence="14">Homotetramer in membranes.</text>
</comment>
<dbReference type="EMBL" id="BGPR01000039">
    <property type="protein sequence ID" value="GBL84803.1"/>
    <property type="molecule type" value="Genomic_DNA"/>
</dbReference>
<feature type="repeat" description="ANK" evidence="16">
    <location>
        <begin position="334"/>
        <end position="366"/>
    </location>
</feature>
<comment type="caution">
    <text evidence="17">The sequence shown here is derived from an EMBL/GenBank/DDBJ whole genome shotgun (WGS) entry which is preliminary data.</text>
</comment>
<keyword evidence="12" id="KW-1053">Target membrane</keyword>
<dbReference type="GO" id="GO:0006887">
    <property type="term" value="P:exocytosis"/>
    <property type="evidence" value="ECO:0007669"/>
    <property type="project" value="UniProtKB-KW"/>
</dbReference>
<dbReference type="SMART" id="SM00248">
    <property type="entry name" value="ANK"/>
    <property type="match status" value="6"/>
</dbReference>
<keyword evidence="18" id="KW-1185">Reference proteome</keyword>
<evidence type="ECO:0000256" key="4">
    <source>
        <dbReference type="ARBA" id="ARBA00022525"/>
    </source>
</evidence>
<evidence type="ECO:0000256" key="14">
    <source>
        <dbReference type="ARBA" id="ARBA00049715"/>
    </source>
</evidence>
<evidence type="ECO:0000256" key="8">
    <source>
        <dbReference type="ARBA" id="ARBA00022737"/>
    </source>
</evidence>
<evidence type="ECO:0000313" key="18">
    <source>
        <dbReference type="Proteomes" id="UP000499080"/>
    </source>
</evidence>
<evidence type="ECO:0000256" key="3">
    <source>
        <dbReference type="ARBA" id="ARBA00022483"/>
    </source>
</evidence>
<keyword evidence="8" id="KW-0677">Repeat</keyword>
<accession>A0A4Y2AYC6</accession>
<dbReference type="GO" id="GO:0044231">
    <property type="term" value="C:host cell presynaptic membrane"/>
    <property type="evidence" value="ECO:0007669"/>
    <property type="project" value="UniProtKB-KW"/>
</dbReference>
<dbReference type="PROSITE" id="PS50088">
    <property type="entry name" value="ANK_REPEAT"/>
    <property type="match status" value="4"/>
</dbReference>
<comment type="similarity">
    <text evidence="13">Belongs to the cationic peptide 01 (latrotoxin) family. 03 (alpha-latrotoxin) subfamily.</text>
</comment>
<evidence type="ECO:0000256" key="2">
    <source>
        <dbReference type="ARBA" id="ARBA00004613"/>
    </source>
</evidence>
<dbReference type="Pfam" id="PF12796">
    <property type="entry name" value="Ank_2"/>
    <property type="match status" value="2"/>
</dbReference>
<dbReference type="GO" id="GO:0090729">
    <property type="term" value="F:toxin activity"/>
    <property type="evidence" value="ECO:0007669"/>
    <property type="project" value="UniProtKB-KW"/>
</dbReference>
<dbReference type="GO" id="GO:0044218">
    <property type="term" value="C:other organism cell membrane"/>
    <property type="evidence" value="ECO:0007669"/>
    <property type="project" value="UniProtKB-KW"/>
</dbReference>
<keyword evidence="4" id="KW-0964">Secreted</keyword>
<keyword evidence="6" id="KW-0800">Toxin</keyword>
<protein>
    <recommendedName>
        <fullName evidence="15">Alpha-latrotoxin</fullName>
    </recommendedName>
</protein>
<evidence type="ECO:0000256" key="1">
    <source>
        <dbReference type="ARBA" id="ARBA00004175"/>
    </source>
</evidence>